<dbReference type="Proteomes" id="UP000003231">
    <property type="component" value="Unassembled WGS sequence"/>
</dbReference>
<name>A0AB72ZQ56_YERPE</name>
<dbReference type="AlphaFoldDB" id="A0AB72ZQ56"/>
<organism evidence="1 2">
    <name type="scientific">Yersinia pestis PY-08</name>
    <dbReference type="NCBI Taxonomy" id="992134"/>
    <lineage>
        <taxon>Bacteria</taxon>
        <taxon>Pseudomonadati</taxon>
        <taxon>Pseudomonadota</taxon>
        <taxon>Gammaproteobacteria</taxon>
        <taxon>Enterobacterales</taxon>
        <taxon>Yersiniaceae</taxon>
        <taxon>Yersinia</taxon>
    </lineage>
</organism>
<evidence type="ECO:0000313" key="1">
    <source>
        <dbReference type="EMBL" id="EIR18883.1"/>
    </source>
</evidence>
<protein>
    <submittedName>
        <fullName evidence="1">Uncharacterized protein</fullName>
    </submittedName>
</protein>
<sequence length="39" mass="4549">MIQMNETILHACNLKDRGYHCVLALNTRMYIAISMINRP</sequence>
<gene>
    <name evidence="1" type="ORF">YPPY08_2380</name>
</gene>
<accession>A0AB72ZQ56</accession>
<proteinExistence type="predicted"/>
<dbReference type="EMBL" id="AKRT01000291">
    <property type="protein sequence ID" value="EIR18883.1"/>
    <property type="molecule type" value="Genomic_DNA"/>
</dbReference>
<comment type="caution">
    <text evidence="1">The sequence shown here is derived from an EMBL/GenBank/DDBJ whole genome shotgun (WGS) entry which is preliminary data.</text>
</comment>
<reference evidence="1 2" key="1">
    <citation type="submission" date="2012-05" db="EMBL/GenBank/DDBJ databases">
        <title>Genome sequence of Yersinia Pestis PY-08.</title>
        <authorList>
            <person name="Santana-Cruz I."/>
            <person name="Sengamalay N."/>
            <person name="McCracken C."/>
            <person name="Daugherty S.C."/>
            <person name="Maroo A."/>
            <person name="Vara P.G."/>
            <person name="Tallon L.J."/>
            <person name="Sadzewicz L."/>
            <person name="Vinetz J.M."/>
            <person name="Cespedes Zambrano M.J."/>
            <person name="Fraser-Liggett C.M."/>
            <person name="Tettelin H."/>
        </authorList>
    </citation>
    <scope>NUCLEOTIDE SEQUENCE [LARGE SCALE GENOMIC DNA]</scope>
    <source>
        <strain evidence="1 2">PY-08</strain>
    </source>
</reference>
<evidence type="ECO:0000313" key="2">
    <source>
        <dbReference type="Proteomes" id="UP000003231"/>
    </source>
</evidence>